<organism evidence="2 3">
    <name type="scientific">Aurantiacibacter spongiae</name>
    <dbReference type="NCBI Taxonomy" id="2488860"/>
    <lineage>
        <taxon>Bacteria</taxon>
        <taxon>Pseudomonadati</taxon>
        <taxon>Pseudomonadota</taxon>
        <taxon>Alphaproteobacteria</taxon>
        <taxon>Sphingomonadales</taxon>
        <taxon>Erythrobacteraceae</taxon>
        <taxon>Aurantiacibacter</taxon>
    </lineage>
</organism>
<feature type="transmembrane region" description="Helical" evidence="1">
    <location>
        <begin position="6"/>
        <end position="29"/>
    </location>
</feature>
<dbReference type="RefSeq" id="WP_123878242.1">
    <property type="nucleotide sequence ID" value="NZ_RPFZ01000001.1"/>
</dbReference>
<name>A0A3N5CNR8_9SPHN</name>
<evidence type="ECO:0000313" key="2">
    <source>
        <dbReference type="EMBL" id="RPF70603.1"/>
    </source>
</evidence>
<accession>A0A3N5CNR8</accession>
<evidence type="ECO:0000313" key="3">
    <source>
        <dbReference type="Proteomes" id="UP000275232"/>
    </source>
</evidence>
<feature type="transmembrane region" description="Helical" evidence="1">
    <location>
        <begin position="70"/>
        <end position="95"/>
    </location>
</feature>
<reference evidence="2 3" key="1">
    <citation type="submission" date="2018-11" db="EMBL/GenBank/DDBJ databases">
        <title>Erythrobacter spongiae sp. nov., isolated from a marine sponge.</title>
        <authorList>
            <person name="Zhuang L."/>
            <person name="Luo L."/>
        </authorList>
    </citation>
    <scope>NUCLEOTIDE SEQUENCE [LARGE SCALE GENOMIC DNA]</scope>
    <source>
        <strain evidence="2 3">HN-E23</strain>
    </source>
</reference>
<feature type="transmembrane region" description="Helical" evidence="1">
    <location>
        <begin position="38"/>
        <end position="58"/>
    </location>
</feature>
<protein>
    <submittedName>
        <fullName evidence="2">Uncharacterized protein</fullName>
    </submittedName>
</protein>
<keyword evidence="3" id="KW-1185">Reference proteome</keyword>
<dbReference type="OrthoDB" id="7432869at2"/>
<sequence length="119" mass="12385">MDWLLYIVAAVALVSAMAAGLALGMHLLVPGWSERRRALIASLIAGGAPMTLAFGGFFSGDIDTGEDFALGLASLVIVQLVLLAVFALPPAWWVTSRLAGPKAPRAAIDHGESELLTEG</sequence>
<keyword evidence="1" id="KW-0812">Transmembrane</keyword>
<proteinExistence type="predicted"/>
<keyword evidence="1" id="KW-1133">Transmembrane helix</keyword>
<comment type="caution">
    <text evidence="2">The sequence shown here is derived from an EMBL/GenBank/DDBJ whole genome shotgun (WGS) entry which is preliminary data.</text>
</comment>
<keyword evidence="1" id="KW-0472">Membrane</keyword>
<dbReference type="AlphaFoldDB" id="A0A3N5CNR8"/>
<dbReference type="EMBL" id="RPFZ01000001">
    <property type="protein sequence ID" value="RPF70603.1"/>
    <property type="molecule type" value="Genomic_DNA"/>
</dbReference>
<gene>
    <name evidence="2" type="ORF">EG799_02405</name>
</gene>
<dbReference type="Proteomes" id="UP000275232">
    <property type="component" value="Unassembled WGS sequence"/>
</dbReference>
<evidence type="ECO:0000256" key="1">
    <source>
        <dbReference type="SAM" id="Phobius"/>
    </source>
</evidence>